<dbReference type="GeneID" id="100902858"/>
<evidence type="ECO:0000313" key="3">
    <source>
        <dbReference type="RefSeq" id="XP_028968688.1"/>
    </source>
</evidence>
<dbReference type="AlphaFoldDB" id="A0AAJ7WJY0"/>
<dbReference type="KEGG" id="goe:100902858"/>
<keyword evidence="2" id="KW-1185">Reference proteome</keyword>
<dbReference type="RefSeq" id="XP_028968688.1">
    <property type="nucleotide sequence ID" value="XM_029112855.1"/>
</dbReference>
<proteinExistence type="predicted"/>
<organism evidence="2 3">
    <name type="scientific">Galendromus occidentalis</name>
    <name type="common">western predatory mite</name>
    <dbReference type="NCBI Taxonomy" id="34638"/>
    <lineage>
        <taxon>Eukaryota</taxon>
        <taxon>Metazoa</taxon>
        <taxon>Ecdysozoa</taxon>
        <taxon>Arthropoda</taxon>
        <taxon>Chelicerata</taxon>
        <taxon>Arachnida</taxon>
        <taxon>Acari</taxon>
        <taxon>Parasitiformes</taxon>
        <taxon>Mesostigmata</taxon>
        <taxon>Gamasina</taxon>
        <taxon>Phytoseioidea</taxon>
        <taxon>Phytoseiidae</taxon>
        <taxon>Typhlodrominae</taxon>
        <taxon>Galendromus</taxon>
    </lineage>
</organism>
<accession>A0AAJ7WJY0</accession>
<dbReference type="Proteomes" id="UP000694867">
    <property type="component" value="Unplaced"/>
</dbReference>
<reference evidence="3" key="1">
    <citation type="submission" date="2025-08" db="UniProtKB">
        <authorList>
            <consortium name="RefSeq"/>
        </authorList>
    </citation>
    <scope>IDENTIFICATION</scope>
</reference>
<gene>
    <name evidence="3" type="primary">LOC100902858</name>
</gene>
<feature type="region of interest" description="Disordered" evidence="1">
    <location>
        <begin position="84"/>
        <end position="104"/>
    </location>
</feature>
<evidence type="ECO:0000256" key="1">
    <source>
        <dbReference type="SAM" id="MobiDB-lite"/>
    </source>
</evidence>
<evidence type="ECO:0000313" key="2">
    <source>
        <dbReference type="Proteomes" id="UP000694867"/>
    </source>
</evidence>
<protein>
    <submittedName>
        <fullName evidence="3">Uncharacterized protein LOC100902858</fullName>
    </submittedName>
</protein>
<name>A0AAJ7WJY0_9ACAR</name>
<sequence>MEKSSCFGTSALVDEIISDALQKMESGDLLPASEASSLSILHGGNPVARSTSITNIPGLRGFRSFTDDVIKSFMDRDSRFGAMTNESASDENSGSNPFEGFSGTQQFESSGEFVSSEKLLNEFEEDEKRCREENLFRENRPVPVECASISESPEKLAKKQVAPPEWTENSPQLDSFSYFCNQQRASTYGADISFPNSEKTLHLSQSNTQEKSGNKEATSNYNPGLPYRLGIVLPGVSTTFDLLPLAACSRSVVLAKSSLNGKQLPLCQTKQTSQHLSLVISPPPEAVGEILITLELSPSISLALSAFCMSPAFSLPSRICVPPGSGSFVPLKIASPFPTTLRLGVRSALVKTREILLTPETDTVYLELYGLTAESALDVTLLFRDQEFVSVSSVLEVRKLRISFQCRTEGSSSSLVLTNSENFPVEVKLRDNSGCLSYSSSVPLLEGQMIIKSMKSFIMPPGQPERLVTFRLDLVSPIRAPLSGECSVRFPSTLADLRPNLPRFSWLLDDEVEFSMVDHQTNKPQAWKDRVVISPCPMLEKYIKIVEEPGNPTKIILRISRPSQLVFGRLKFYRRGADGKPVGVPYGFRYPFLVPQKPQLRWHTVAENMAANVYQIPMDGKLRVSNLISDDIFIVTPSQGFVLSGKKSIELNIRQPCKIYYGLEAWRQIVKTRVSKHLDQIREAPLTDLDPSTMLCDFSQESNKSPDKRCLDVIPSDPQSSVRLYQLFEGTLDVVTLQHHTENGTFFVR</sequence>